<feature type="compositionally biased region" description="Low complexity" evidence="1">
    <location>
        <begin position="131"/>
        <end position="143"/>
    </location>
</feature>
<name>A0AAD5WTI2_9PEZI</name>
<gene>
    <name evidence="3" type="ORF">MKZ38_001934</name>
</gene>
<evidence type="ECO:0000256" key="2">
    <source>
        <dbReference type="SAM" id="Phobius"/>
    </source>
</evidence>
<keyword evidence="2" id="KW-1133">Transmembrane helix</keyword>
<dbReference type="EMBL" id="JAKWBI020000155">
    <property type="protein sequence ID" value="KAJ2901380.1"/>
    <property type="molecule type" value="Genomic_DNA"/>
</dbReference>
<protein>
    <submittedName>
        <fullName evidence="3">Uncharacterized protein</fullName>
    </submittedName>
</protein>
<accession>A0AAD5WTI2</accession>
<feature type="region of interest" description="Disordered" evidence="1">
    <location>
        <begin position="1"/>
        <end position="25"/>
    </location>
</feature>
<evidence type="ECO:0000313" key="3">
    <source>
        <dbReference type="EMBL" id="KAJ2901380.1"/>
    </source>
</evidence>
<keyword evidence="2" id="KW-0472">Membrane</keyword>
<evidence type="ECO:0000256" key="1">
    <source>
        <dbReference type="SAM" id="MobiDB-lite"/>
    </source>
</evidence>
<dbReference type="Proteomes" id="UP001201980">
    <property type="component" value="Unassembled WGS sequence"/>
</dbReference>
<keyword evidence="4" id="KW-1185">Reference proteome</keyword>
<feature type="region of interest" description="Disordered" evidence="1">
    <location>
        <begin position="123"/>
        <end position="143"/>
    </location>
</feature>
<proteinExistence type="predicted"/>
<keyword evidence="2" id="KW-0812">Transmembrane</keyword>
<comment type="caution">
    <text evidence="3">The sequence shown here is derived from an EMBL/GenBank/DDBJ whole genome shotgun (WGS) entry which is preliminary data.</text>
</comment>
<evidence type="ECO:0000313" key="4">
    <source>
        <dbReference type="Proteomes" id="UP001201980"/>
    </source>
</evidence>
<reference evidence="3" key="1">
    <citation type="submission" date="2022-07" db="EMBL/GenBank/DDBJ databases">
        <title>Draft genome sequence of Zalerion maritima ATCC 34329, a (micro)plastics degrading marine fungus.</title>
        <authorList>
            <person name="Paco A."/>
            <person name="Goncalves M.F.M."/>
            <person name="Rocha-Santos T.A.P."/>
            <person name="Alves A."/>
        </authorList>
    </citation>
    <scope>NUCLEOTIDE SEQUENCE</scope>
    <source>
        <strain evidence="3">ATCC 34329</strain>
    </source>
</reference>
<sequence length="185" mass="19864">MDFPTYDSRTPCNYTSDDDDPPSPSYSTYSNIPMWLAGLFSQLVFYYLCAAGFYAALLIFRLVSRRLRSRLNWVLYGMTDEEYARAPRLFATRLRDLGADHRSWGGGGGVYDDESVGEGIRMGQGLGEGGSTSSSAGEASGRARAGVGFDRGKYPGRSGGGYYAAPDECFAIIGEAGSGDESSGS</sequence>
<feature type="transmembrane region" description="Helical" evidence="2">
    <location>
        <begin position="44"/>
        <end position="63"/>
    </location>
</feature>
<dbReference type="AlphaFoldDB" id="A0AAD5WTI2"/>
<organism evidence="3 4">
    <name type="scientific">Zalerion maritima</name>
    <dbReference type="NCBI Taxonomy" id="339359"/>
    <lineage>
        <taxon>Eukaryota</taxon>
        <taxon>Fungi</taxon>
        <taxon>Dikarya</taxon>
        <taxon>Ascomycota</taxon>
        <taxon>Pezizomycotina</taxon>
        <taxon>Sordariomycetes</taxon>
        <taxon>Lulworthiomycetidae</taxon>
        <taxon>Lulworthiales</taxon>
        <taxon>Lulworthiaceae</taxon>
        <taxon>Zalerion</taxon>
    </lineage>
</organism>